<feature type="region of interest" description="Disordered" evidence="1">
    <location>
        <begin position="245"/>
        <end position="265"/>
    </location>
</feature>
<feature type="compositionally biased region" description="Polar residues" evidence="1">
    <location>
        <begin position="254"/>
        <end position="265"/>
    </location>
</feature>
<proteinExistence type="predicted"/>
<accession>A0A8J4LQP6</accession>
<organism evidence="2 3">
    <name type="scientific">Volvox reticuliferus</name>
    <dbReference type="NCBI Taxonomy" id="1737510"/>
    <lineage>
        <taxon>Eukaryota</taxon>
        <taxon>Viridiplantae</taxon>
        <taxon>Chlorophyta</taxon>
        <taxon>core chlorophytes</taxon>
        <taxon>Chlorophyceae</taxon>
        <taxon>CS clade</taxon>
        <taxon>Chlamydomonadales</taxon>
        <taxon>Volvocaceae</taxon>
        <taxon>Volvox</taxon>
    </lineage>
</organism>
<dbReference type="EMBL" id="BNCQ01000023">
    <property type="protein sequence ID" value="GIM07013.1"/>
    <property type="molecule type" value="Genomic_DNA"/>
</dbReference>
<feature type="compositionally biased region" description="Gly residues" evidence="1">
    <location>
        <begin position="1"/>
        <end position="18"/>
    </location>
</feature>
<evidence type="ECO:0000256" key="1">
    <source>
        <dbReference type="SAM" id="MobiDB-lite"/>
    </source>
</evidence>
<dbReference type="Proteomes" id="UP000722791">
    <property type="component" value="Unassembled WGS sequence"/>
</dbReference>
<evidence type="ECO:0000313" key="3">
    <source>
        <dbReference type="Proteomes" id="UP000722791"/>
    </source>
</evidence>
<evidence type="ECO:0000313" key="2">
    <source>
        <dbReference type="EMBL" id="GIM07013.1"/>
    </source>
</evidence>
<feature type="region of interest" description="Disordered" evidence="1">
    <location>
        <begin position="1"/>
        <end position="24"/>
    </location>
</feature>
<protein>
    <submittedName>
        <fullName evidence="2">Uncharacterized protein</fullName>
    </submittedName>
</protein>
<gene>
    <name evidence="2" type="ORF">Vretimale_11217</name>
</gene>
<sequence length="265" mass="26231">MTTASSGGGGTGGGGQRAGSGVPPSSPLSARVAFLPLLACCLDPGLFVLPAASSAARRAVAGGVAAGFAPLESGAGDAAAQGEGASGGLSLTAHGLLALAAAMGAPRPEPYAIGPVSSALAAEMASLPSVSVSVSMPPGSLAAPTSAASSGSAAAGGLSSSSSSSSPSSSSLAIILIDRSLDLASPCSHTDHPWDLLLAAAAARQAKTATRRRHRRSRSRSRWWTSNAPWRRRCWQWWCRRRSASGLAAVRPQSGASSTSGCRTS</sequence>
<reference evidence="2" key="1">
    <citation type="journal article" date="2021" name="Proc. Natl. Acad. Sci. U.S.A.">
        <title>Three genomes in the algal genus Volvox reveal the fate of a haploid sex-determining region after a transition to homothallism.</title>
        <authorList>
            <person name="Yamamoto K."/>
            <person name="Hamaji T."/>
            <person name="Kawai-Toyooka H."/>
            <person name="Matsuzaki R."/>
            <person name="Takahashi F."/>
            <person name="Nishimura Y."/>
            <person name="Kawachi M."/>
            <person name="Noguchi H."/>
            <person name="Minakuchi Y."/>
            <person name="Umen J.G."/>
            <person name="Toyoda A."/>
            <person name="Nozaki H."/>
        </authorList>
    </citation>
    <scope>NUCLEOTIDE SEQUENCE</scope>
    <source>
        <strain evidence="2">NIES-3785</strain>
    </source>
</reference>
<feature type="region of interest" description="Disordered" evidence="1">
    <location>
        <begin position="141"/>
        <end position="169"/>
    </location>
</feature>
<dbReference type="AlphaFoldDB" id="A0A8J4LQP6"/>
<comment type="caution">
    <text evidence="2">The sequence shown here is derived from an EMBL/GenBank/DDBJ whole genome shotgun (WGS) entry which is preliminary data.</text>
</comment>
<name>A0A8J4LQP6_9CHLO</name>